<organism evidence="1 2">
    <name type="scientific">Anaeromicropila populeti</name>
    <dbReference type="NCBI Taxonomy" id="37658"/>
    <lineage>
        <taxon>Bacteria</taxon>
        <taxon>Bacillati</taxon>
        <taxon>Bacillota</taxon>
        <taxon>Clostridia</taxon>
        <taxon>Lachnospirales</taxon>
        <taxon>Lachnospiraceae</taxon>
        <taxon>Anaeromicropila</taxon>
    </lineage>
</organism>
<dbReference type="EMBL" id="FOYZ01000005">
    <property type="protein sequence ID" value="SFR77413.1"/>
    <property type="molecule type" value="Genomic_DNA"/>
</dbReference>
<evidence type="ECO:0000313" key="1">
    <source>
        <dbReference type="EMBL" id="SFR77413.1"/>
    </source>
</evidence>
<gene>
    <name evidence="1" type="ORF">SAMN05661086_01618</name>
</gene>
<dbReference type="RefSeq" id="WP_092560177.1">
    <property type="nucleotide sequence ID" value="NZ_FOYZ01000005.1"/>
</dbReference>
<dbReference type="STRING" id="37658.SAMN05661086_01618"/>
<keyword evidence="2" id="KW-1185">Reference proteome</keyword>
<protein>
    <submittedName>
        <fullName evidence="1">Uncharacterized protein</fullName>
    </submittedName>
</protein>
<name>A0A1I6JEF0_9FIRM</name>
<proteinExistence type="predicted"/>
<dbReference type="Proteomes" id="UP000199659">
    <property type="component" value="Unassembled WGS sequence"/>
</dbReference>
<dbReference type="AlphaFoldDB" id="A0A1I6JEF0"/>
<sequence>MLKIIIKTDNKKDFTWIVAEFVKALQNDCPFHYSENKPECCSEDCRCESCVQENVIWGNSVTSASEKLEIDIQTDNQKDFLSVAENFIRVLENDCPFSNSENKPVYCSEDYCENCAEENISIINSVLSLNVIEEQWEE</sequence>
<reference evidence="1 2" key="1">
    <citation type="submission" date="2016-10" db="EMBL/GenBank/DDBJ databases">
        <authorList>
            <person name="de Groot N.N."/>
        </authorList>
    </citation>
    <scope>NUCLEOTIDE SEQUENCE [LARGE SCALE GENOMIC DNA]</scope>
    <source>
        <strain evidence="1 2">743A</strain>
    </source>
</reference>
<evidence type="ECO:0000313" key="2">
    <source>
        <dbReference type="Proteomes" id="UP000199659"/>
    </source>
</evidence>
<accession>A0A1I6JEF0</accession>